<dbReference type="PANTHER" id="PTHR30544:SF5">
    <property type="entry name" value="RADICAL SAM CORE DOMAIN-CONTAINING PROTEIN"/>
    <property type="match status" value="1"/>
</dbReference>
<name>A0AA86YKW3_LISMN</name>
<proteinExistence type="predicted"/>
<dbReference type="Gene3D" id="3.20.20.70">
    <property type="entry name" value="Aldolase class I"/>
    <property type="match status" value="1"/>
</dbReference>
<keyword evidence="2" id="KW-0411">Iron-sulfur</keyword>
<feature type="non-terminal residue" evidence="5">
    <location>
        <position position="138"/>
    </location>
</feature>
<protein>
    <submittedName>
        <fullName evidence="5">23S rRNA (Adenine(2503)-C(2))-methyltransferase RlmN</fullName>
    </submittedName>
</protein>
<dbReference type="GO" id="GO:0030488">
    <property type="term" value="P:tRNA methylation"/>
    <property type="evidence" value="ECO:0007669"/>
    <property type="project" value="TreeGrafter"/>
</dbReference>
<keyword evidence="3" id="KW-0698">rRNA processing</keyword>
<dbReference type="InterPro" id="IPR040072">
    <property type="entry name" value="Methyltransferase_A"/>
</dbReference>
<evidence type="ECO:0000313" key="6">
    <source>
        <dbReference type="Proteomes" id="UP000356407"/>
    </source>
</evidence>
<dbReference type="Gene3D" id="1.10.150.530">
    <property type="match status" value="1"/>
</dbReference>
<evidence type="ECO:0000256" key="3">
    <source>
        <dbReference type="ARBA" id="ARBA00022552"/>
    </source>
</evidence>
<dbReference type="EMBL" id="AAAICE010000038">
    <property type="protein sequence ID" value="EAC3883557.1"/>
    <property type="molecule type" value="Genomic_DNA"/>
</dbReference>
<gene>
    <name evidence="5" type="ORF">B4X68_16290</name>
</gene>
<dbReference type="GO" id="GO:0070475">
    <property type="term" value="P:rRNA base methylation"/>
    <property type="evidence" value="ECO:0007669"/>
    <property type="project" value="TreeGrafter"/>
</dbReference>
<comment type="cofactor">
    <cofactor evidence="1">
        <name>[4Fe-4S] cluster</name>
        <dbReference type="ChEBI" id="CHEBI:49883"/>
    </cofactor>
</comment>
<comment type="caution">
    <text evidence="5">The sequence shown here is derived from an EMBL/GenBank/DDBJ whole genome shotgun (WGS) entry which is preliminary data.</text>
</comment>
<feature type="domain" description="Dual-specificity RNA methyltransferase RlmN N-terminal" evidence="4">
    <location>
        <begin position="5"/>
        <end position="62"/>
    </location>
</feature>
<dbReference type="Pfam" id="PF21016">
    <property type="entry name" value="RlmN_N"/>
    <property type="match status" value="1"/>
</dbReference>
<dbReference type="PANTHER" id="PTHR30544">
    <property type="entry name" value="23S RRNA METHYLTRANSFERASE"/>
    <property type="match status" value="1"/>
</dbReference>
<organism evidence="5 6">
    <name type="scientific">Listeria monocytogenes</name>
    <dbReference type="NCBI Taxonomy" id="1639"/>
    <lineage>
        <taxon>Bacteria</taxon>
        <taxon>Bacillati</taxon>
        <taxon>Bacillota</taxon>
        <taxon>Bacilli</taxon>
        <taxon>Bacillales</taxon>
        <taxon>Listeriaceae</taxon>
        <taxon>Listeria</taxon>
    </lineage>
</organism>
<sequence>MNPSIYGLTKSDLSLWITEQNEKKFRANQVWEWLYEKRVTSFEEMTNLPKPLIEKLTAAFVINPLKQMVVQEASDGTVKYLFQLPDNHMIETVLMRQEYGMSVCVTTQVGCNIGCTFCASGLLKKQRDLTAGEIVAQI</sequence>
<keyword evidence="2" id="KW-0004">4Fe-4S</keyword>
<evidence type="ECO:0000259" key="4">
    <source>
        <dbReference type="Pfam" id="PF21016"/>
    </source>
</evidence>
<keyword evidence="2" id="KW-0479">Metal-binding</keyword>
<dbReference type="InterPro" id="IPR013785">
    <property type="entry name" value="Aldolase_TIM"/>
</dbReference>
<dbReference type="InterPro" id="IPR048641">
    <property type="entry name" value="RlmN_N"/>
</dbReference>
<evidence type="ECO:0000256" key="2">
    <source>
        <dbReference type="ARBA" id="ARBA00022485"/>
    </source>
</evidence>
<dbReference type="AlphaFoldDB" id="A0AA86YKW3"/>
<dbReference type="Proteomes" id="UP000356407">
    <property type="component" value="Unassembled WGS sequence"/>
</dbReference>
<keyword evidence="2" id="KW-0408">Iron</keyword>
<evidence type="ECO:0000256" key="1">
    <source>
        <dbReference type="ARBA" id="ARBA00001966"/>
    </source>
</evidence>
<reference evidence="5 6" key="1">
    <citation type="submission" date="2018-08" db="EMBL/GenBank/DDBJ databases">
        <authorList>
            <consortium name="GenomeTrakr: Next Generation Sequencing Network for Food Pathogen Tracability"/>
        </authorList>
    </citation>
    <scope>NUCLEOTIDE SEQUENCE [LARGE SCALE GENOMIC DNA]</scope>
    <source>
        <strain evidence="5 6">CFSAN060999</strain>
    </source>
</reference>
<dbReference type="GO" id="GO:0051539">
    <property type="term" value="F:4 iron, 4 sulfur cluster binding"/>
    <property type="evidence" value="ECO:0007669"/>
    <property type="project" value="UniProtKB-KW"/>
</dbReference>
<evidence type="ECO:0000313" key="5">
    <source>
        <dbReference type="EMBL" id="EAC3883557.1"/>
    </source>
</evidence>
<accession>A0AA86YKW3</accession>